<dbReference type="GeneID" id="66878636"/>
<evidence type="ECO:0000313" key="3">
    <source>
        <dbReference type="Proteomes" id="UP000255169"/>
    </source>
</evidence>
<dbReference type="Pfam" id="PF07302">
    <property type="entry name" value="AroM"/>
    <property type="match status" value="1"/>
</dbReference>
<dbReference type="EMBL" id="LN681231">
    <property type="protein sequence ID" value="CEK26654.1"/>
    <property type="molecule type" value="Genomic_DNA"/>
</dbReference>
<dbReference type="STRING" id="29486.UGYR_14290"/>
<reference evidence="2 3" key="2">
    <citation type="submission" date="2018-06" db="EMBL/GenBank/DDBJ databases">
        <authorList>
            <consortium name="Pathogen Informatics"/>
            <person name="Doyle S."/>
        </authorList>
    </citation>
    <scope>NUCLEOTIDE SEQUENCE [LARGE SCALE GENOMIC DNA]</scope>
    <source>
        <strain evidence="2 3">NCTC10476</strain>
    </source>
</reference>
<accession>A0A085U556</accession>
<evidence type="ECO:0000313" key="2">
    <source>
        <dbReference type="EMBL" id="SUP99965.1"/>
    </source>
</evidence>
<keyword evidence="3" id="KW-1185">Reference proteome</keyword>
<dbReference type="NCBIfam" id="NF007788">
    <property type="entry name" value="PRK10481.1"/>
    <property type="match status" value="1"/>
</dbReference>
<dbReference type="PATRIC" id="fig|29486.44.peg.2264"/>
<organism evidence="2 3">
    <name type="scientific">Yersinia ruckeri</name>
    <dbReference type="NCBI Taxonomy" id="29486"/>
    <lineage>
        <taxon>Bacteria</taxon>
        <taxon>Pseudomonadati</taxon>
        <taxon>Pseudomonadota</taxon>
        <taxon>Gammaproteobacteria</taxon>
        <taxon>Enterobacterales</taxon>
        <taxon>Yersiniaceae</taxon>
        <taxon>Yersinia</taxon>
    </lineage>
</organism>
<gene>
    <name evidence="1" type="ORF">CSF007_4430</name>
    <name evidence="2" type="ORF">NCTC10476_01223</name>
</gene>
<reference evidence="1" key="1">
    <citation type="journal article" date="2015" name="Genome Announc.">
        <title>Complete Genome Sequence of Yersinia ruckeri Strain CSF007-82, Etiologic Agent of Red Mouth Disease in Salmonid Fish.</title>
        <authorList>
            <person name="Nelson M.C."/>
            <person name="LaPatra S.E."/>
            <person name="Welch T.J."/>
            <person name="Graf J."/>
        </authorList>
    </citation>
    <scope>NUCLEOTIDE SEQUENCE</scope>
    <source>
        <strain evidence="1">CSF007-82</strain>
    </source>
</reference>
<dbReference type="EMBL" id="UHJG01000001">
    <property type="protein sequence ID" value="SUP99965.1"/>
    <property type="molecule type" value="Genomic_DNA"/>
</dbReference>
<proteinExistence type="predicted"/>
<dbReference type="OrthoDB" id="9798683at2"/>
<dbReference type="InterPro" id="IPR010843">
    <property type="entry name" value="Uncharacterised_AroM"/>
</dbReference>
<dbReference type="eggNOG" id="COG4126">
    <property type="taxonomic scope" value="Bacteria"/>
</dbReference>
<dbReference type="Proteomes" id="UP000255169">
    <property type="component" value="Unassembled WGS sequence"/>
</dbReference>
<dbReference type="AlphaFoldDB" id="A0A085U556"/>
<evidence type="ECO:0000313" key="1">
    <source>
        <dbReference type="EMBL" id="CEK26654.1"/>
    </source>
</evidence>
<name>A0A085U556_YERRU</name>
<sequence>MKPSLVTLTIGQAPRHDIMPLISRYLPLDKVSHVGLLDGLNALQVTEQYGATDTDSVLASRLADGTPVFLAVSKVEWGLQHKIEQLEAKDYRYILLLCTGIFHHLQTQKALLLTPDRIIPPLIAAMAGDRRVGIVLPVSTQRQHQVTKWTMLANPPCIVIVNPYQENVQSLGVVASTLQKQGVEIVVLDCIGYRYQHRDFLQEKLIKPVLLSNVLIAKLAAELIM</sequence>
<protein>
    <submittedName>
        <fullName evidence="2">AroM protein</fullName>
    </submittedName>
</protein>
<dbReference type="RefSeq" id="WP_038243665.1">
    <property type="nucleotide sequence ID" value="NZ_CABIHR010000029.1"/>
</dbReference>